<dbReference type="InterPro" id="IPR003669">
    <property type="entry name" value="Thymidylate_synthase_ThyX"/>
</dbReference>
<accession>A0A1F7YMS9</accession>
<proteinExistence type="predicted"/>
<evidence type="ECO:0000313" key="3">
    <source>
        <dbReference type="Proteomes" id="UP000179221"/>
    </source>
</evidence>
<dbReference type="PANTHER" id="PTHR34934:SF1">
    <property type="entry name" value="FLAVIN-DEPENDENT THYMIDYLATE SYNTHASE"/>
    <property type="match status" value="1"/>
</dbReference>
<gene>
    <name evidence="2" type="ORF">A2628_03470</name>
</gene>
<dbReference type="GO" id="GO:0006231">
    <property type="term" value="P:dTMP biosynthetic process"/>
    <property type="evidence" value="ECO:0007669"/>
    <property type="project" value="InterPro"/>
</dbReference>
<dbReference type="PANTHER" id="PTHR34934">
    <property type="entry name" value="FLAVIN-DEPENDENT THYMIDYLATE SYNTHASE"/>
    <property type="match status" value="1"/>
</dbReference>
<name>A0A1F7YMS9_9BACT</name>
<dbReference type="PROSITE" id="PS51331">
    <property type="entry name" value="THYX"/>
    <property type="match status" value="2"/>
</dbReference>
<dbReference type="Proteomes" id="UP000179221">
    <property type="component" value="Unassembled WGS sequence"/>
</dbReference>
<dbReference type="GO" id="GO:0070402">
    <property type="term" value="F:NADPH binding"/>
    <property type="evidence" value="ECO:0007669"/>
    <property type="project" value="TreeGrafter"/>
</dbReference>
<dbReference type="GO" id="GO:0004799">
    <property type="term" value="F:thymidylate synthase activity"/>
    <property type="evidence" value="ECO:0007669"/>
    <property type="project" value="TreeGrafter"/>
</dbReference>
<evidence type="ECO:0000313" key="2">
    <source>
        <dbReference type="EMBL" id="OGM27918.1"/>
    </source>
</evidence>
<comment type="caution">
    <text evidence="2">The sequence shown here is derived from an EMBL/GenBank/DDBJ whole genome shotgun (WGS) entry which is preliminary data.</text>
</comment>
<dbReference type="Gene3D" id="3.30.1360.170">
    <property type="match status" value="2"/>
</dbReference>
<dbReference type="AlphaFoldDB" id="A0A1F7YMS9"/>
<organism evidence="2 3">
    <name type="scientific">Candidatus Woesebacteria bacterium RIFCSPHIGHO2_01_FULL_40_22</name>
    <dbReference type="NCBI Taxonomy" id="1802499"/>
    <lineage>
        <taxon>Bacteria</taxon>
        <taxon>Candidatus Woeseibacteriota</taxon>
    </lineage>
</organism>
<protein>
    <recommendedName>
        <fullName evidence="4">Thymidylate synthase ThyX</fullName>
    </recommendedName>
</protein>
<feature type="region of interest" description="Disordered" evidence="1">
    <location>
        <begin position="375"/>
        <end position="400"/>
    </location>
</feature>
<dbReference type="EMBL" id="MGGL01000001">
    <property type="protein sequence ID" value="OGM27918.1"/>
    <property type="molecule type" value="Genomic_DNA"/>
</dbReference>
<dbReference type="Pfam" id="PF02511">
    <property type="entry name" value="Thy1"/>
    <property type="match status" value="2"/>
</dbReference>
<evidence type="ECO:0000256" key="1">
    <source>
        <dbReference type="SAM" id="MobiDB-lite"/>
    </source>
</evidence>
<dbReference type="GO" id="GO:0050797">
    <property type="term" value="F:thymidylate synthase (FAD) activity"/>
    <property type="evidence" value="ECO:0007669"/>
    <property type="project" value="InterPro"/>
</dbReference>
<dbReference type="GO" id="GO:0050660">
    <property type="term" value="F:flavin adenine dinucleotide binding"/>
    <property type="evidence" value="ECO:0007669"/>
    <property type="project" value="InterPro"/>
</dbReference>
<sequence>MTSENRKDISDLQQVEEILQDYKSLGDNYENPPRVELALITQSPPDKEGVGERDIAATTAYQCYSPGITKMRVREDERARKVADSTLAAGHHTTRLHANYTFLIEGTSRSSIHDERHQDPFYNTEQQSQRYVEANEGNYIVPSGLTPEQRKIYKESAEFSNKAYFELLEPLRKGAGIRVRDMYPEKGWVVEGTAKRLEQKSRKISQEVARYVLPIAQKTTYYHTLSALQLIRHFRASQMPHVTDEGRFTVAGMISEIAKVDPSILEELRKPISFDIPKEPINQQYITLHKQEFDDELNGRNSKLSDTVPNIRQRLADGYRNVNGIPSSVVSDSRVLERLMDPSQNKLLADVYDVGMLDPTTAALRQVNLAFKTKLSHTADSQRQRHRRTPGATPPIETSYDGKPDYMTPMIIKGNPDLNERYQQIMDVSYKNVERALDAGIPSSSALLLLPNAHTLRVEENGDLFDWIHRWKQRLCYLAQEEIFFISVEQVEQVGKLIPEAKNVLLAPCGIRQHAGVRPRCPEGDRWCGKPVYNWDLKDYSDNRLV</sequence>
<evidence type="ECO:0008006" key="4">
    <source>
        <dbReference type="Google" id="ProtNLM"/>
    </source>
</evidence>
<dbReference type="InterPro" id="IPR036098">
    <property type="entry name" value="Thymidylate_synthase_ThyX_sf"/>
</dbReference>
<dbReference type="CDD" id="cd20175">
    <property type="entry name" value="ThyX"/>
    <property type="match status" value="2"/>
</dbReference>
<reference evidence="2 3" key="1">
    <citation type="journal article" date="2016" name="Nat. Commun.">
        <title>Thousands of microbial genomes shed light on interconnected biogeochemical processes in an aquifer system.</title>
        <authorList>
            <person name="Anantharaman K."/>
            <person name="Brown C.T."/>
            <person name="Hug L.A."/>
            <person name="Sharon I."/>
            <person name="Castelle C.J."/>
            <person name="Probst A.J."/>
            <person name="Thomas B.C."/>
            <person name="Singh A."/>
            <person name="Wilkins M.J."/>
            <person name="Karaoz U."/>
            <person name="Brodie E.L."/>
            <person name="Williams K.H."/>
            <person name="Hubbard S.S."/>
            <person name="Banfield J.F."/>
        </authorList>
    </citation>
    <scope>NUCLEOTIDE SEQUENCE [LARGE SCALE GENOMIC DNA]</scope>
</reference>
<dbReference type="SUPFAM" id="SSF69796">
    <property type="entry name" value="Thymidylate synthase-complementing protein Thy1"/>
    <property type="match status" value="2"/>
</dbReference>